<dbReference type="Proteomes" id="UP000547879">
    <property type="component" value="Unassembled WGS sequence"/>
</dbReference>
<keyword evidence="3" id="KW-1185">Reference proteome</keyword>
<evidence type="ECO:0000313" key="3">
    <source>
        <dbReference type="Proteomes" id="UP000547879"/>
    </source>
</evidence>
<keyword evidence="1" id="KW-0812">Transmembrane</keyword>
<evidence type="ECO:0000313" key="2">
    <source>
        <dbReference type="EMBL" id="MBB6164745.1"/>
    </source>
</evidence>
<accession>A0A7W9Y9Y7</accession>
<proteinExistence type="predicted"/>
<keyword evidence="1" id="KW-0472">Membrane</keyword>
<dbReference type="EMBL" id="JACHEG010000006">
    <property type="protein sequence ID" value="MBB6164745.1"/>
    <property type="molecule type" value="Genomic_DNA"/>
</dbReference>
<evidence type="ECO:0000256" key="1">
    <source>
        <dbReference type="SAM" id="Phobius"/>
    </source>
</evidence>
<protein>
    <submittedName>
        <fullName evidence="2">Uncharacterized protein</fullName>
    </submittedName>
</protein>
<feature type="transmembrane region" description="Helical" evidence="1">
    <location>
        <begin position="29"/>
        <end position="47"/>
    </location>
</feature>
<comment type="caution">
    <text evidence="2">The sequence shown here is derived from an EMBL/GenBank/DDBJ whole genome shotgun (WGS) entry which is preliminary data.</text>
</comment>
<sequence length="69" mass="7413">MVGPQDKNFLQEKTEAPAARAKNAKLGRGFIIVLSCFAAFVFLPWLITRSLGLASRGGVSVHGLVISQK</sequence>
<keyword evidence="1" id="KW-1133">Transmembrane helix</keyword>
<gene>
    <name evidence="2" type="ORF">HNQ72_004590</name>
</gene>
<organism evidence="2 3">
    <name type="scientific">Rhizobium wenxiniae</name>
    <dbReference type="NCBI Taxonomy" id="1737357"/>
    <lineage>
        <taxon>Bacteria</taxon>
        <taxon>Pseudomonadati</taxon>
        <taxon>Pseudomonadota</taxon>
        <taxon>Alphaproteobacteria</taxon>
        <taxon>Hyphomicrobiales</taxon>
        <taxon>Rhizobiaceae</taxon>
        <taxon>Rhizobium/Agrobacterium group</taxon>
        <taxon>Rhizobium</taxon>
    </lineage>
</organism>
<name>A0A7W9Y9Y7_9HYPH</name>
<reference evidence="2 3" key="1">
    <citation type="submission" date="2020-08" db="EMBL/GenBank/DDBJ databases">
        <title>Genomic Encyclopedia of Type Strains, Phase IV (KMG-IV): sequencing the most valuable type-strain genomes for metagenomic binning, comparative biology and taxonomic classification.</title>
        <authorList>
            <person name="Goeker M."/>
        </authorList>
    </citation>
    <scope>NUCLEOTIDE SEQUENCE [LARGE SCALE GENOMIC DNA]</scope>
    <source>
        <strain evidence="2 3">DSM 100734</strain>
    </source>
</reference>
<dbReference type="AlphaFoldDB" id="A0A7W9Y9Y7"/>